<dbReference type="AlphaFoldDB" id="A0A392MVP3"/>
<dbReference type="Proteomes" id="UP000265520">
    <property type="component" value="Unassembled WGS sequence"/>
</dbReference>
<dbReference type="GO" id="GO:0000466">
    <property type="term" value="P:maturation of 5.8S rRNA from tricistronic rRNA transcript (SSU-rRNA, 5.8S rRNA, LSU-rRNA)"/>
    <property type="evidence" value="ECO:0007669"/>
    <property type="project" value="TreeGrafter"/>
</dbReference>
<dbReference type="PANTHER" id="PTHR13500:SF0">
    <property type="entry name" value="NUCLEOLAR PRE-RIBOSOMAL-ASSOCIATED PROTEIN 1"/>
    <property type="match status" value="1"/>
</dbReference>
<sequence length="185" mass="20239">SVCNQATKGVNPDFALEAILMSAPPTSIFLMDQERLQNFITWAITTALASDSSQRLRSNESRIIVKKELGEESHDDSLVSKFLRWLTASVIIGKLHQKSSGISSGFAETHKLESLHSLLVHVENTSGQRHAINIGCEELLASTIFYLQLLPGINQELLPSVVSALCLLTFGASNLPGTLLYSLYI</sequence>
<accession>A0A392MVP3</accession>
<name>A0A392MVP3_9FABA</name>
<keyword evidence="2" id="KW-1185">Reference proteome</keyword>
<organism evidence="1 2">
    <name type="scientific">Trifolium medium</name>
    <dbReference type="NCBI Taxonomy" id="97028"/>
    <lineage>
        <taxon>Eukaryota</taxon>
        <taxon>Viridiplantae</taxon>
        <taxon>Streptophyta</taxon>
        <taxon>Embryophyta</taxon>
        <taxon>Tracheophyta</taxon>
        <taxon>Spermatophyta</taxon>
        <taxon>Magnoliopsida</taxon>
        <taxon>eudicotyledons</taxon>
        <taxon>Gunneridae</taxon>
        <taxon>Pentapetalae</taxon>
        <taxon>rosids</taxon>
        <taxon>fabids</taxon>
        <taxon>Fabales</taxon>
        <taxon>Fabaceae</taxon>
        <taxon>Papilionoideae</taxon>
        <taxon>50 kb inversion clade</taxon>
        <taxon>NPAAA clade</taxon>
        <taxon>Hologalegina</taxon>
        <taxon>IRL clade</taxon>
        <taxon>Trifolieae</taxon>
        <taxon>Trifolium</taxon>
    </lineage>
</organism>
<dbReference type="EMBL" id="LXQA010020285">
    <property type="protein sequence ID" value="MCH91373.1"/>
    <property type="molecule type" value="Genomic_DNA"/>
</dbReference>
<feature type="non-terminal residue" evidence="1">
    <location>
        <position position="1"/>
    </location>
</feature>
<comment type="caution">
    <text evidence="1">The sequence shown here is derived from an EMBL/GenBank/DDBJ whole genome shotgun (WGS) entry which is preliminary data.</text>
</comment>
<dbReference type="GO" id="GO:0000463">
    <property type="term" value="P:maturation of LSU-rRNA from tricistronic rRNA transcript (SSU-rRNA, 5.8S rRNA, LSU-rRNA)"/>
    <property type="evidence" value="ECO:0007669"/>
    <property type="project" value="TreeGrafter"/>
</dbReference>
<evidence type="ECO:0000313" key="2">
    <source>
        <dbReference type="Proteomes" id="UP000265520"/>
    </source>
</evidence>
<proteinExistence type="predicted"/>
<protein>
    <submittedName>
        <fullName evidence="1">Ribosome 60S biogenesis amino-terminal protein</fullName>
    </submittedName>
</protein>
<reference evidence="1 2" key="1">
    <citation type="journal article" date="2018" name="Front. Plant Sci.">
        <title>Red Clover (Trifolium pratense) and Zigzag Clover (T. medium) - A Picture of Genomic Similarities and Differences.</title>
        <authorList>
            <person name="Dluhosova J."/>
            <person name="Istvanek J."/>
            <person name="Nedelnik J."/>
            <person name="Repkova J."/>
        </authorList>
    </citation>
    <scope>NUCLEOTIDE SEQUENCE [LARGE SCALE GENOMIC DNA]</scope>
    <source>
        <strain evidence="2">cv. 10/8</strain>
        <tissue evidence="1">Leaf</tissue>
    </source>
</reference>
<dbReference type="PANTHER" id="PTHR13500">
    <property type="entry name" value="NUCLEOLAR PRERIBOSOMAL-ASSOCIATED PROTEIN 1"/>
    <property type="match status" value="1"/>
</dbReference>
<dbReference type="GO" id="GO:0005730">
    <property type="term" value="C:nucleolus"/>
    <property type="evidence" value="ECO:0007669"/>
    <property type="project" value="TreeGrafter"/>
</dbReference>
<evidence type="ECO:0000313" key="1">
    <source>
        <dbReference type="EMBL" id="MCH91373.1"/>
    </source>
</evidence>
<dbReference type="InterPro" id="IPR039844">
    <property type="entry name" value="URB1"/>
</dbReference>